<proteinExistence type="predicted"/>
<feature type="non-terminal residue" evidence="2">
    <location>
        <position position="1"/>
    </location>
</feature>
<feature type="region of interest" description="Disordered" evidence="1">
    <location>
        <begin position="1"/>
        <end position="36"/>
    </location>
</feature>
<dbReference type="AlphaFoldDB" id="A0A6J4SWY8"/>
<evidence type="ECO:0000313" key="2">
    <source>
        <dbReference type="EMBL" id="CAA9507217.1"/>
    </source>
</evidence>
<protein>
    <submittedName>
        <fullName evidence="2">Uncharacterized protein</fullName>
    </submittedName>
</protein>
<accession>A0A6J4SWY8</accession>
<dbReference type="EMBL" id="CADCVQ010000100">
    <property type="protein sequence ID" value="CAA9507217.1"/>
    <property type="molecule type" value="Genomic_DNA"/>
</dbReference>
<feature type="non-terminal residue" evidence="2">
    <location>
        <position position="57"/>
    </location>
</feature>
<organism evidence="2">
    <name type="scientific">uncultured Solirubrobacteraceae bacterium</name>
    <dbReference type="NCBI Taxonomy" id="1162706"/>
    <lineage>
        <taxon>Bacteria</taxon>
        <taxon>Bacillati</taxon>
        <taxon>Actinomycetota</taxon>
        <taxon>Thermoleophilia</taxon>
        <taxon>Solirubrobacterales</taxon>
        <taxon>Solirubrobacteraceae</taxon>
        <taxon>environmental samples</taxon>
    </lineage>
</organism>
<sequence>WFSRRRVSRASPAQAAGATRARGIHSSSRLDPTDDRRAFTSRIAASRSPAGGLTWAS</sequence>
<evidence type="ECO:0000256" key="1">
    <source>
        <dbReference type="SAM" id="MobiDB-lite"/>
    </source>
</evidence>
<gene>
    <name evidence="2" type="ORF">AVDCRST_MAG67-2504</name>
</gene>
<name>A0A6J4SWY8_9ACTN</name>
<reference evidence="2" key="1">
    <citation type="submission" date="2020-02" db="EMBL/GenBank/DDBJ databases">
        <authorList>
            <person name="Meier V. D."/>
        </authorList>
    </citation>
    <scope>NUCLEOTIDE SEQUENCE</scope>
    <source>
        <strain evidence="2">AVDCRST_MAG67</strain>
    </source>
</reference>